<organism evidence="1 2">
    <name type="scientific">Hyalomma asiaticum</name>
    <name type="common">Tick</name>
    <dbReference type="NCBI Taxonomy" id="266040"/>
    <lineage>
        <taxon>Eukaryota</taxon>
        <taxon>Metazoa</taxon>
        <taxon>Ecdysozoa</taxon>
        <taxon>Arthropoda</taxon>
        <taxon>Chelicerata</taxon>
        <taxon>Arachnida</taxon>
        <taxon>Acari</taxon>
        <taxon>Parasitiformes</taxon>
        <taxon>Ixodida</taxon>
        <taxon>Ixodoidea</taxon>
        <taxon>Ixodidae</taxon>
        <taxon>Hyalomminae</taxon>
        <taxon>Hyalomma</taxon>
    </lineage>
</organism>
<proteinExistence type="predicted"/>
<reference evidence="1" key="1">
    <citation type="submission" date="2020-05" db="EMBL/GenBank/DDBJ databases">
        <title>Large-scale comparative analyses of tick genomes elucidate their genetic diversity and vector capacities.</title>
        <authorList>
            <person name="Jia N."/>
            <person name="Wang J."/>
            <person name="Shi W."/>
            <person name="Du L."/>
            <person name="Sun Y."/>
            <person name="Zhan W."/>
            <person name="Jiang J."/>
            <person name="Wang Q."/>
            <person name="Zhang B."/>
            <person name="Ji P."/>
            <person name="Sakyi L.B."/>
            <person name="Cui X."/>
            <person name="Yuan T."/>
            <person name="Jiang B."/>
            <person name="Yang W."/>
            <person name="Lam T.T.-Y."/>
            <person name="Chang Q."/>
            <person name="Ding S."/>
            <person name="Wang X."/>
            <person name="Zhu J."/>
            <person name="Ruan X."/>
            <person name="Zhao L."/>
            <person name="Wei J."/>
            <person name="Que T."/>
            <person name="Du C."/>
            <person name="Cheng J."/>
            <person name="Dai P."/>
            <person name="Han X."/>
            <person name="Huang E."/>
            <person name="Gao Y."/>
            <person name="Liu J."/>
            <person name="Shao H."/>
            <person name="Ye R."/>
            <person name="Li L."/>
            <person name="Wei W."/>
            <person name="Wang X."/>
            <person name="Wang C."/>
            <person name="Yang T."/>
            <person name="Huo Q."/>
            <person name="Li W."/>
            <person name="Guo W."/>
            <person name="Chen H."/>
            <person name="Zhou L."/>
            <person name="Ni X."/>
            <person name="Tian J."/>
            <person name="Zhou Y."/>
            <person name="Sheng Y."/>
            <person name="Liu T."/>
            <person name="Pan Y."/>
            <person name="Xia L."/>
            <person name="Li J."/>
            <person name="Zhao F."/>
            <person name="Cao W."/>
        </authorList>
    </citation>
    <scope>NUCLEOTIDE SEQUENCE</scope>
    <source>
        <strain evidence="1">Hyas-2018</strain>
    </source>
</reference>
<dbReference type="EMBL" id="CM023481">
    <property type="protein sequence ID" value="KAH6945994.1"/>
    <property type="molecule type" value="Genomic_DNA"/>
</dbReference>
<sequence>MWRDACPKIAELRRCRRGPDARQLLPDRYADALNFKPKTGDIFLVNVSHVRNSLGTADSQLIINPWRCRASNYLDFQMKTPSLELHRHGNLDSMPPPALFQDALRLRPAGLTTKDAKRDGLRDYFDNLLSWYEHKDDANVCFLTYEDLKKNTRDGVLRLARFFGKEYAEPLEKDPDLLQQELLNAAEGSFMEPVRKLFVPRDGKDRMVQFIRKGEVGDWKCHFTPQQEARMQARIKEKTAGTDVMSLWKD</sequence>
<evidence type="ECO:0000313" key="1">
    <source>
        <dbReference type="EMBL" id="KAH6945994.1"/>
    </source>
</evidence>
<accession>A0ACB7TIZ9</accession>
<gene>
    <name evidence="1" type="ORF">HPB50_011003</name>
</gene>
<name>A0ACB7TIZ9_HYAAI</name>
<comment type="caution">
    <text evidence="1">The sequence shown here is derived from an EMBL/GenBank/DDBJ whole genome shotgun (WGS) entry which is preliminary data.</text>
</comment>
<evidence type="ECO:0000313" key="2">
    <source>
        <dbReference type="Proteomes" id="UP000821845"/>
    </source>
</evidence>
<keyword evidence="2" id="KW-1185">Reference proteome</keyword>
<dbReference type="Proteomes" id="UP000821845">
    <property type="component" value="Chromosome 1"/>
</dbReference>
<protein>
    <submittedName>
        <fullName evidence="1">Uncharacterized protein</fullName>
    </submittedName>
</protein>